<name>A0ACC3DRD1_9PEZI</name>
<gene>
    <name evidence="1" type="ORF">LTS18_005517</name>
</gene>
<comment type="caution">
    <text evidence="1">The sequence shown here is derived from an EMBL/GenBank/DDBJ whole genome shotgun (WGS) entry which is preliminary data.</text>
</comment>
<reference evidence="1" key="1">
    <citation type="submission" date="2024-09" db="EMBL/GenBank/DDBJ databases">
        <title>Black Yeasts Isolated from many extreme environments.</title>
        <authorList>
            <person name="Coleine C."/>
            <person name="Stajich J.E."/>
            <person name="Selbmann L."/>
        </authorList>
    </citation>
    <scope>NUCLEOTIDE SEQUENCE</scope>
    <source>
        <strain evidence="1">CCFEE 5737</strain>
    </source>
</reference>
<organism evidence="1 2">
    <name type="scientific">Coniosporium uncinatum</name>
    <dbReference type="NCBI Taxonomy" id="93489"/>
    <lineage>
        <taxon>Eukaryota</taxon>
        <taxon>Fungi</taxon>
        <taxon>Dikarya</taxon>
        <taxon>Ascomycota</taxon>
        <taxon>Pezizomycotina</taxon>
        <taxon>Dothideomycetes</taxon>
        <taxon>Dothideomycetes incertae sedis</taxon>
        <taxon>Coniosporium</taxon>
    </lineage>
</organism>
<evidence type="ECO:0000313" key="1">
    <source>
        <dbReference type="EMBL" id="KAK3079186.1"/>
    </source>
</evidence>
<evidence type="ECO:0000313" key="2">
    <source>
        <dbReference type="Proteomes" id="UP001186974"/>
    </source>
</evidence>
<keyword evidence="2" id="KW-1185">Reference proteome</keyword>
<dbReference type="EMBL" id="JAWDJW010001312">
    <property type="protein sequence ID" value="KAK3079186.1"/>
    <property type="molecule type" value="Genomic_DNA"/>
</dbReference>
<proteinExistence type="predicted"/>
<accession>A0ACC3DRD1</accession>
<dbReference type="Proteomes" id="UP001186974">
    <property type="component" value="Unassembled WGS sequence"/>
</dbReference>
<sequence>MYLRILRQARASTETLHLLMSGSFARLHLPKTFRIAMSACGRNLRSPRAVEDAEQILDVMAASLRSPDPKTLLAFMHLVAARGHRDELVAALERVAHFDGALAVIAGSEGVEADEKQAIEGYCQRVAGVVGKLLRERLVEEKDREYWEGRRRKYEYAAGYARTERARRRVEDRRGGVARNVRMKKGDGFYEEYHASLPVEERKVKVNVRARGASGGGAREPAWEVE</sequence>
<protein>
    <submittedName>
        <fullName evidence="1">Uncharacterized protein</fullName>
    </submittedName>
</protein>